<reference evidence="2" key="1">
    <citation type="journal article" date="2023" name="Nat. Plants">
        <title>Single-cell RNA sequencing provides a high-resolution roadmap for understanding the multicellular compartmentation of specialized metabolism.</title>
        <authorList>
            <person name="Sun S."/>
            <person name="Shen X."/>
            <person name="Li Y."/>
            <person name="Li Y."/>
            <person name="Wang S."/>
            <person name="Li R."/>
            <person name="Zhang H."/>
            <person name="Shen G."/>
            <person name="Guo B."/>
            <person name="Wei J."/>
            <person name="Xu J."/>
            <person name="St-Pierre B."/>
            <person name="Chen S."/>
            <person name="Sun C."/>
        </authorList>
    </citation>
    <scope>NUCLEOTIDE SEQUENCE [LARGE SCALE GENOMIC DNA]</scope>
</reference>
<organism evidence="1 2">
    <name type="scientific">Catharanthus roseus</name>
    <name type="common">Madagascar periwinkle</name>
    <name type="synonym">Vinca rosea</name>
    <dbReference type="NCBI Taxonomy" id="4058"/>
    <lineage>
        <taxon>Eukaryota</taxon>
        <taxon>Viridiplantae</taxon>
        <taxon>Streptophyta</taxon>
        <taxon>Embryophyta</taxon>
        <taxon>Tracheophyta</taxon>
        <taxon>Spermatophyta</taxon>
        <taxon>Magnoliopsida</taxon>
        <taxon>eudicotyledons</taxon>
        <taxon>Gunneridae</taxon>
        <taxon>Pentapetalae</taxon>
        <taxon>asterids</taxon>
        <taxon>lamiids</taxon>
        <taxon>Gentianales</taxon>
        <taxon>Apocynaceae</taxon>
        <taxon>Rauvolfioideae</taxon>
        <taxon>Vinceae</taxon>
        <taxon>Catharanthinae</taxon>
        <taxon>Catharanthus</taxon>
    </lineage>
</organism>
<gene>
    <name evidence="1" type="ORF">M9H77_12657</name>
</gene>
<proteinExistence type="predicted"/>
<evidence type="ECO:0000313" key="2">
    <source>
        <dbReference type="Proteomes" id="UP001060085"/>
    </source>
</evidence>
<protein>
    <submittedName>
        <fullName evidence="1">Uncharacterized protein</fullName>
    </submittedName>
</protein>
<evidence type="ECO:0000313" key="1">
    <source>
        <dbReference type="EMBL" id="KAI5672293.1"/>
    </source>
</evidence>
<dbReference type="EMBL" id="CM044703">
    <property type="protein sequence ID" value="KAI5672293.1"/>
    <property type="molecule type" value="Genomic_DNA"/>
</dbReference>
<name>A0ACC0BI92_CATRO</name>
<dbReference type="Proteomes" id="UP001060085">
    <property type="component" value="Linkage Group LG03"/>
</dbReference>
<comment type="caution">
    <text evidence="1">The sequence shown here is derived from an EMBL/GenBank/DDBJ whole genome shotgun (WGS) entry which is preliminary data.</text>
</comment>
<sequence>MSEEKRENSKEELNVFEKSEEIHFFTNQTNSSLVILKTLLIENILGFQFYHLHFKESMFLLVFENKKKDGFGVLKKKHKETILEEFEAIKAKESGPRPTIDGRSTLLSLIGFKSKIVLRVRPTNDGRSRPTVIGRSREAEDISKF</sequence>
<keyword evidence="2" id="KW-1185">Reference proteome</keyword>
<accession>A0ACC0BI92</accession>